<dbReference type="PANTHER" id="PTHR33288:SF4">
    <property type="entry name" value="PHOTOSYSTEM I ASSEMBLY PROTEIN YCF4"/>
    <property type="match status" value="1"/>
</dbReference>
<dbReference type="Pfam" id="PF02392">
    <property type="entry name" value="Ycf4"/>
    <property type="match status" value="1"/>
</dbReference>
<reference evidence="11" key="2">
    <citation type="journal article" date="2022" name="Mol. Phylogenet. Evol.">
        <title>Maturyoshka: A maturase inside a maturase, and other peculiarities of the novel chloroplast genomes of marine euglenophytes.</title>
        <authorList>
            <person name="Maciszewski K."/>
            <person name="Dabbagh N."/>
            <person name="Preisfeld A."/>
            <person name="Karnkowska A."/>
        </authorList>
    </citation>
    <scope>NUCLEOTIDE SEQUENCE</scope>
</reference>
<name>A0A977PJE0_9EUGL</name>
<keyword evidence="11" id="KW-0150">Chloroplast</keyword>
<proteinExistence type="inferred from homology"/>
<organism evidence="11">
    <name type="scientific">Eutreptiella sp. CCMP389</name>
    <dbReference type="NCBI Taxonomy" id="96781"/>
    <lineage>
        <taxon>Eukaryota</taxon>
        <taxon>Discoba</taxon>
        <taxon>Euglenozoa</taxon>
        <taxon>Euglenida</taxon>
        <taxon>Spirocuta</taxon>
        <taxon>Euglenophyceae</taxon>
        <taxon>Eutreptiales</taxon>
        <taxon>Eutreptiaceae</taxon>
        <taxon>Eutreptiella</taxon>
    </lineage>
</organism>
<protein>
    <recommendedName>
        <fullName evidence="3 10">Photosystem I assembly protein Ycf4</fullName>
    </recommendedName>
</protein>
<dbReference type="EMBL" id="OK136185">
    <property type="protein sequence ID" value="UXD06388.1"/>
    <property type="molecule type" value="Genomic_DNA"/>
</dbReference>
<gene>
    <name evidence="10" type="primary">ycf4</name>
</gene>
<evidence type="ECO:0000256" key="6">
    <source>
        <dbReference type="ARBA" id="ARBA00022989"/>
    </source>
</evidence>
<evidence type="ECO:0000313" key="11">
    <source>
        <dbReference type="EMBL" id="UXD06388.1"/>
    </source>
</evidence>
<dbReference type="GO" id="GO:0009522">
    <property type="term" value="C:photosystem I"/>
    <property type="evidence" value="ECO:0007669"/>
    <property type="project" value="InterPro"/>
</dbReference>
<keyword evidence="7 10" id="KW-0793">Thylakoid</keyword>
<comment type="function">
    <text evidence="1 10">Seems to be required for the assembly of the photosystem I complex.</text>
</comment>
<evidence type="ECO:0000256" key="9">
    <source>
        <dbReference type="ARBA" id="ARBA00046286"/>
    </source>
</evidence>
<keyword evidence="6 10" id="KW-1133">Transmembrane helix</keyword>
<keyword evidence="4 10" id="KW-0602">Photosynthesis</keyword>
<evidence type="ECO:0000256" key="10">
    <source>
        <dbReference type="HAMAP-Rule" id="MF_00437"/>
    </source>
</evidence>
<geneLocation type="chloroplast" evidence="11"/>
<feature type="transmembrane region" description="Helical" evidence="10">
    <location>
        <begin position="32"/>
        <end position="54"/>
    </location>
</feature>
<keyword evidence="8 10" id="KW-0472">Membrane</keyword>
<comment type="similarity">
    <text evidence="2 10">Belongs to the Ycf4 family.</text>
</comment>
<evidence type="ECO:0000256" key="3">
    <source>
        <dbReference type="ARBA" id="ARBA00015395"/>
    </source>
</evidence>
<evidence type="ECO:0000256" key="1">
    <source>
        <dbReference type="ARBA" id="ARBA00002862"/>
    </source>
</evidence>
<evidence type="ECO:0000256" key="2">
    <source>
        <dbReference type="ARBA" id="ARBA00008198"/>
    </source>
</evidence>
<dbReference type="HAMAP" id="MF_00437">
    <property type="entry name" value="Ycf4"/>
    <property type="match status" value="1"/>
</dbReference>
<dbReference type="PANTHER" id="PTHR33288">
    <property type="match status" value="1"/>
</dbReference>
<comment type="subcellular location">
    <subcellularLocation>
        <location evidence="9">Plastid thylakoid membrane</location>
        <topology evidence="9">Multi-pass membrane protein</topology>
    </subcellularLocation>
    <subcellularLocation>
        <location evidence="10">Plastid</location>
        <location evidence="10">Chloroplast thylakoid membrane</location>
        <topology evidence="10">Multi-pass membrane protein</topology>
    </subcellularLocation>
</comment>
<keyword evidence="11" id="KW-0934">Plastid</keyword>
<sequence length="192" mass="22078">MLDFFKVSQVDLNGNPDFLYEKISGSRRWSNFFWGIVILLGSLGFLFVGLSSYVNFNLIPFLDSSGIIFFPQGIVMCFYGFLGLLISLYQWLTIFWRVGEGYNEFNKEKKILKIFRFGFPGKNREINFIYSFDEVDSIKVEIKDGIAPKRIIYIRDKGDIPLTEVGTPLSLSEVEKRASRLAEILQVPIEGL</sequence>
<feature type="transmembrane region" description="Helical" evidence="10">
    <location>
        <begin position="66"/>
        <end position="89"/>
    </location>
</feature>
<dbReference type="InterPro" id="IPR003359">
    <property type="entry name" value="PSI_Ycf4_assembly"/>
</dbReference>
<evidence type="ECO:0000256" key="5">
    <source>
        <dbReference type="ARBA" id="ARBA00022692"/>
    </source>
</evidence>
<evidence type="ECO:0000256" key="8">
    <source>
        <dbReference type="ARBA" id="ARBA00023136"/>
    </source>
</evidence>
<dbReference type="GO" id="GO:0015979">
    <property type="term" value="P:photosynthesis"/>
    <property type="evidence" value="ECO:0007669"/>
    <property type="project" value="UniProtKB-UniRule"/>
</dbReference>
<dbReference type="AlphaFoldDB" id="A0A977PJE0"/>
<dbReference type="NCBIfam" id="NF002712">
    <property type="entry name" value="PRK02542.1"/>
    <property type="match status" value="1"/>
</dbReference>
<keyword evidence="5 10" id="KW-0812">Transmembrane</keyword>
<reference evidence="11" key="1">
    <citation type="submission" date="2021-09" db="EMBL/GenBank/DDBJ databases">
        <authorList>
            <person name="Maciszewski K."/>
            <person name="Dabbagh N."/>
            <person name="Preisfeld A."/>
            <person name="Karnkowska A."/>
        </authorList>
    </citation>
    <scope>NUCLEOTIDE SEQUENCE</scope>
</reference>
<accession>A0A977PJE0</accession>
<evidence type="ECO:0000256" key="7">
    <source>
        <dbReference type="ARBA" id="ARBA00023078"/>
    </source>
</evidence>
<dbReference type="GO" id="GO:0009535">
    <property type="term" value="C:chloroplast thylakoid membrane"/>
    <property type="evidence" value="ECO:0007669"/>
    <property type="project" value="UniProtKB-SubCell"/>
</dbReference>
<evidence type="ECO:0000256" key="4">
    <source>
        <dbReference type="ARBA" id="ARBA00022531"/>
    </source>
</evidence>